<feature type="transmembrane region" description="Helical" evidence="1">
    <location>
        <begin position="100"/>
        <end position="123"/>
    </location>
</feature>
<feature type="transmembrane region" description="Helical" evidence="1">
    <location>
        <begin position="301"/>
        <end position="326"/>
    </location>
</feature>
<dbReference type="EMBL" id="CYKH01001435">
    <property type="protein sequence ID" value="CUI14618.1"/>
    <property type="molecule type" value="Genomic_DNA"/>
</dbReference>
<accession>A0A0S4KI21</accession>
<protein>
    <submittedName>
        <fullName evidence="2">Transmembrane protein, putative</fullName>
    </submittedName>
</protein>
<keyword evidence="1" id="KW-0472">Membrane</keyword>
<keyword evidence="1 2" id="KW-0812">Transmembrane</keyword>
<evidence type="ECO:0000256" key="1">
    <source>
        <dbReference type="SAM" id="Phobius"/>
    </source>
</evidence>
<feature type="transmembrane region" description="Helical" evidence="1">
    <location>
        <begin position="192"/>
        <end position="211"/>
    </location>
</feature>
<feature type="transmembrane region" description="Helical" evidence="1">
    <location>
        <begin position="167"/>
        <end position="186"/>
    </location>
</feature>
<reference evidence="3" key="1">
    <citation type="submission" date="2015-09" db="EMBL/GenBank/DDBJ databases">
        <authorList>
            <consortium name="Pathogen Informatics"/>
        </authorList>
    </citation>
    <scope>NUCLEOTIDE SEQUENCE [LARGE SCALE GENOMIC DNA]</scope>
    <source>
        <strain evidence="3">Lake Konstanz</strain>
    </source>
</reference>
<dbReference type="VEuPathDB" id="TriTrypDB:BSAL_08440"/>
<proteinExistence type="predicted"/>
<evidence type="ECO:0000313" key="2">
    <source>
        <dbReference type="EMBL" id="CUI14618.1"/>
    </source>
</evidence>
<organism evidence="2 3">
    <name type="scientific">Bodo saltans</name>
    <name type="common">Flagellated protozoan</name>
    <dbReference type="NCBI Taxonomy" id="75058"/>
    <lineage>
        <taxon>Eukaryota</taxon>
        <taxon>Discoba</taxon>
        <taxon>Euglenozoa</taxon>
        <taxon>Kinetoplastea</taxon>
        <taxon>Metakinetoplastina</taxon>
        <taxon>Eubodonida</taxon>
        <taxon>Bodonidae</taxon>
        <taxon>Bodo</taxon>
    </lineage>
</organism>
<feature type="non-terminal residue" evidence="2">
    <location>
        <position position="1"/>
    </location>
</feature>
<feature type="transmembrane region" description="Helical" evidence="1">
    <location>
        <begin position="68"/>
        <end position="88"/>
    </location>
</feature>
<name>A0A0S4KI21_BODSA</name>
<sequence>IDIKLRNMSGSTNDTTHAPAEYSLPFNTTVKPFRLSKAMTDTLQVNSSSTDSNSSNDDDSITRTTSRWILLGTQSYHTVIYVACAALHDPLELVLQFSEVAVVFGNIAVGIVVLAVGGVAVLFRWKLTAPPLNGTKTLSKSTSRTLPEVILPSCGECRCPSWPMKSFEFLMPGVVFGSILLFVSPTSTPGEYLSAVIGACMCAAFPLLYQVTTKRFVLPRASWYQWPDPSVDTHPAYGRHRFLLRIFPEHQWRTRELRLAFNPMMGSMKPSTAATWRPVEVALSFAPAIGAGVSAGGQGVLPYSCVGAGYTIAIVYMGFAILLCFARPYRLPLDTILCPILYAILGVSLLIKMTSSALAMRVTGDEAIEVALGLSAAVLQVLQVAVQLVRASMTLYITWLEGRVPQVSPDLLPEVDEELLNIEDQPFVEEYLMLDHCIGIPSCEDNGTEKRDDIMDEQMLETMLHNLDADDDDGDPSTVPVSDDFLVCPLPTGAAEDERSDEAGSFFGIHDYFSSLARRVVEHARFPKQK</sequence>
<keyword evidence="3" id="KW-1185">Reference proteome</keyword>
<dbReference type="AlphaFoldDB" id="A0A0S4KI21"/>
<dbReference type="Proteomes" id="UP000051952">
    <property type="component" value="Unassembled WGS sequence"/>
</dbReference>
<evidence type="ECO:0000313" key="3">
    <source>
        <dbReference type="Proteomes" id="UP000051952"/>
    </source>
</evidence>
<keyword evidence="1" id="KW-1133">Transmembrane helix</keyword>
<feature type="transmembrane region" description="Helical" evidence="1">
    <location>
        <begin position="333"/>
        <end position="351"/>
    </location>
</feature>
<gene>
    <name evidence="2" type="ORF">BSAL_08440</name>
</gene>